<sequence>MPFTSQVSLSVGTTKLIPMSRVVTASATEILNYARHVQNSGSDVVAEEDLTKLLGKVLIESKFAASFKTRVNANSRLKTLAGSIMLHAGAGPTVLAAFKSNSLSGSFAMVVQCSFLCPLYQEDTIAAAIVAHYQRLDGSRTEDTVVDYPDQDNVRRVLTACQGQTVAVDWEQLLFDVAVRLNYVRDDHGTQYPDRVKALRPIHKTLFQGLLELLPLGSRFPSRHNIMVQSNRPPYSHGICATIAWVHHILGLNVHVYADEPAESMIISHELRPSHECSLEIRSDLDGLRQEDEPLIVLFDTSKSQPEELFTTRSSDEDVALESLRLSTARGYGTRKLIDEGSDGESGDVTMELTLRVCGLALLLMDRLQYRRVLTEDTEHPPNGVAIPGVSDEGMKKAFCGAANYLFDRDMSSDFSPFNHEAILNHRQAPPERLEAAPIFVRSHFEREGDPAKRRKVWWKMRIRVTRLARLLLALCHVNDITACEGLRFADSAVPNDLTRDSMSHPVSSVRPEAWMMMMMEYTEPGLIRDPHYIKRALSSRRGWSVRINTLDLLDPSNLPVGGICIEQGKPWCDGICKSHIFDASADLER</sequence>
<dbReference type="AlphaFoldDB" id="A0A1V8SRY3"/>
<dbReference type="STRING" id="1507870.A0A1V8SRY3"/>
<comment type="caution">
    <text evidence="1">The sequence shown here is derived from an EMBL/GenBank/DDBJ whole genome shotgun (WGS) entry which is preliminary data.</text>
</comment>
<keyword evidence="2" id="KW-1185">Reference proteome</keyword>
<evidence type="ECO:0000313" key="1">
    <source>
        <dbReference type="EMBL" id="OQO01916.1"/>
    </source>
</evidence>
<organism evidence="1 2">
    <name type="scientific">Cryoendolithus antarcticus</name>
    <dbReference type="NCBI Taxonomy" id="1507870"/>
    <lineage>
        <taxon>Eukaryota</taxon>
        <taxon>Fungi</taxon>
        <taxon>Dikarya</taxon>
        <taxon>Ascomycota</taxon>
        <taxon>Pezizomycotina</taxon>
        <taxon>Dothideomycetes</taxon>
        <taxon>Dothideomycetidae</taxon>
        <taxon>Cladosporiales</taxon>
        <taxon>Cladosporiaceae</taxon>
        <taxon>Cryoendolithus</taxon>
    </lineage>
</organism>
<evidence type="ECO:0000313" key="2">
    <source>
        <dbReference type="Proteomes" id="UP000192596"/>
    </source>
</evidence>
<accession>A0A1V8SRY3</accession>
<reference evidence="2" key="1">
    <citation type="submission" date="2017-03" db="EMBL/GenBank/DDBJ databases">
        <title>Genomes of endolithic fungi from Antarctica.</title>
        <authorList>
            <person name="Coleine C."/>
            <person name="Masonjones S."/>
            <person name="Stajich J.E."/>
        </authorList>
    </citation>
    <scope>NUCLEOTIDE SEQUENCE [LARGE SCALE GENOMIC DNA]</scope>
    <source>
        <strain evidence="2">CCFEE 5527</strain>
    </source>
</reference>
<name>A0A1V8SRY3_9PEZI</name>
<gene>
    <name evidence="1" type="ORF">B0A48_12389</name>
</gene>
<dbReference type="OrthoDB" id="4753470at2759"/>
<dbReference type="Proteomes" id="UP000192596">
    <property type="component" value="Unassembled WGS sequence"/>
</dbReference>
<dbReference type="InParanoid" id="A0A1V8SRY3"/>
<protein>
    <submittedName>
        <fullName evidence="1">Uncharacterized protein</fullName>
    </submittedName>
</protein>
<dbReference type="EMBL" id="NAJO01000029">
    <property type="protein sequence ID" value="OQO01916.1"/>
    <property type="molecule type" value="Genomic_DNA"/>
</dbReference>
<proteinExistence type="predicted"/>